<gene>
    <name evidence="1" type="ORF">F8O05_13505</name>
</gene>
<keyword evidence="2" id="KW-1185">Reference proteome</keyword>
<dbReference type="InterPro" id="IPR028037">
    <property type="entry name" value="Antitoxin_Rv0909/MT0933"/>
</dbReference>
<accession>A0A7J5B7F9</accession>
<sequence>MVDFGKLGDQLGDAAKNIDPKQADQVIDNVADGAKKVTGGKFDEQIDTAADKASDLFNKGENK</sequence>
<dbReference type="Proteomes" id="UP000433493">
    <property type="component" value="Unassembled WGS sequence"/>
</dbReference>
<name>A0A7J5B7F9_9MICO</name>
<reference evidence="1 2" key="1">
    <citation type="submission" date="2019-09" db="EMBL/GenBank/DDBJ databases">
        <title>Phylogeny of genus Pseudoclavibacter and closely related genus.</title>
        <authorList>
            <person name="Li Y."/>
        </authorList>
    </citation>
    <scope>NUCLEOTIDE SEQUENCE [LARGE SCALE GENOMIC DNA]</scope>
    <source>
        <strain evidence="1 2">KCTC 13959</strain>
    </source>
</reference>
<evidence type="ECO:0000313" key="1">
    <source>
        <dbReference type="EMBL" id="KAB1640930.1"/>
    </source>
</evidence>
<proteinExistence type="predicted"/>
<dbReference type="AlphaFoldDB" id="A0A7J5B7F9"/>
<comment type="caution">
    <text evidence="1">The sequence shown here is derived from an EMBL/GenBank/DDBJ whole genome shotgun (WGS) entry which is preliminary data.</text>
</comment>
<dbReference type="EMBL" id="WBKB01000011">
    <property type="protein sequence ID" value="KAB1640930.1"/>
    <property type="molecule type" value="Genomic_DNA"/>
</dbReference>
<dbReference type="OrthoDB" id="3267972at2"/>
<organism evidence="1 2">
    <name type="scientific">Gulosibacter chungangensis</name>
    <dbReference type="NCBI Taxonomy" id="979746"/>
    <lineage>
        <taxon>Bacteria</taxon>
        <taxon>Bacillati</taxon>
        <taxon>Actinomycetota</taxon>
        <taxon>Actinomycetes</taxon>
        <taxon>Micrococcales</taxon>
        <taxon>Microbacteriaceae</taxon>
        <taxon>Gulosibacter</taxon>
    </lineage>
</organism>
<protein>
    <submittedName>
        <fullName evidence="1">Antitoxin</fullName>
    </submittedName>
</protein>
<dbReference type="Pfam" id="PF14013">
    <property type="entry name" value="MT0933_antitox"/>
    <property type="match status" value="1"/>
</dbReference>
<evidence type="ECO:0000313" key="2">
    <source>
        <dbReference type="Proteomes" id="UP000433493"/>
    </source>
</evidence>
<dbReference type="RefSeq" id="WP_158053281.1">
    <property type="nucleotide sequence ID" value="NZ_WBKB01000011.1"/>
</dbReference>